<evidence type="ECO:0000259" key="3">
    <source>
        <dbReference type="SMART" id="SM00327"/>
    </source>
</evidence>
<keyword evidence="2" id="KW-0472">Membrane</keyword>
<accession>A0A402AMB4</accession>
<dbReference type="InterPro" id="IPR010768">
    <property type="entry name" value="GATase1-like"/>
</dbReference>
<proteinExistence type="predicted"/>
<feature type="domain" description="VWFA" evidence="3">
    <location>
        <begin position="406"/>
        <end position="571"/>
    </location>
</feature>
<gene>
    <name evidence="4" type="ORF">KDK_40660</name>
</gene>
<sequence>MLTFEQPLLLLLLIPIGILVYLTWKRMSLPFPRQQRWLILATRLLLFSFIILALAGTAWAMPVSRQATIFVGDISASTGPQRAFIEQWISSAVKHKHADDQVGIVAVGRNALVEQSIQSQIVDFSHFESTPDTNYTDLAAGLRLASAILPSNSQRHIVLLTDGQQNLEDALQEAQLLQQQGIRLDIVALPNVNGDDVRVDSFEAPSNLHTGERFNLHTRIYSTVAQQGTVRIYLDSAIISQQKVALSAGSQDLSFDMQAPTVGFHTFRITIEAPKDSITQNDEAAAFVNVQGPPKILVIEGQPGSGRNIVAALQATHINVTVGTPGDIPTTLDGLVPYSSVILADVPAISLGNTRMQILQSFVRDLGHGLVVSGGQNSYGVGGYTDTPLEQTLPVSMDIPQHKETPTIAVVLIVESLEAQVPINISKEAAKGVVGLLTSRDQVGISAGYGTLSVKMQHVTDKKSIDKAIDNMNPVDPPSYNPDFANAEQELLHTDAKIKHIILLGDGDAYDNYAPQVTKLANENITVSTVETNALSSEDLATMQNVAQWGKGRFYRADNPSIIPQILLKETQRAARRSLINETFNPAVVGNHPILTGITGLPTLNGYVATTPKPAAQVVLVSHLDDPVLAVWQYGLGRVAAWTSDALGLWTKNWLTWDDAPKWWANVVTWTLPAANDGAMNINGKVNNGIGQLTVDLPSGTTAEGGQQQVQVHIIGPDLSQQNINLQPTAPERWEGSFPASQVGGYLLQVTWQGANKKESRLTATTGLVVPYSPEYRNQGTDMRFLQLLAQAGGGILLNPNDIESAFTQSLIPTSASIPISFWLLILAALLLPVDIAARRLANFDFVIEGYNWLLARFKSSAHQQLATPHGKLPGEKPDVASLSSIREKREKQRHQGVPARVASTSKPGVTPPRKAQPPVETVTRTAPKEIDPVQPSAAQKTSVAAGPSTTSRLVEAKRKREQEKK</sequence>
<dbReference type="PANTHER" id="PTHR37947:SF2">
    <property type="entry name" value="VON WILLEBRAND FACTOR TYPE A"/>
    <property type="match status" value="1"/>
</dbReference>
<dbReference type="PROSITE" id="PS50194">
    <property type="entry name" value="FILAMIN_REPEAT"/>
    <property type="match status" value="1"/>
</dbReference>
<dbReference type="SUPFAM" id="SSF53300">
    <property type="entry name" value="vWA-like"/>
    <property type="match status" value="2"/>
</dbReference>
<dbReference type="InterPro" id="IPR017868">
    <property type="entry name" value="Filamin/ABP280_repeat-like"/>
</dbReference>
<feature type="domain" description="VWFA" evidence="3">
    <location>
        <begin position="65"/>
        <end position="238"/>
    </location>
</feature>
<keyword evidence="5" id="KW-1185">Reference proteome</keyword>
<dbReference type="RefSeq" id="WP_126551968.1">
    <property type="nucleotide sequence ID" value="NZ_BIFS01000001.1"/>
</dbReference>
<feature type="region of interest" description="Disordered" evidence="1">
    <location>
        <begin position="888"/>
        <end position="966"/>
    </location>
</feature>
<dbReference type="EMBL" id="BIFS01000001">
    <property type="protein sequence ID" value="GCE20266.1"/>
    <property type="molecule type" value="Genomic_DNA"/>
</dbReference>
<dbReference type="CDD" id="cd00198">
    <property type="entry name" value="vWFA"/>
    <property type="match status" value="1"/>
</dbReference>
<dbReference type="SMART" id="SM00327">
    <property type="entry name" value="VWA"/>
    <property type="match status" value="2"/>
</dbReference>
<dbReference type="SUPFAM" id="SSF52317">
    <property type="entry name" value="Class I glutamine amidotransferase-like"/>
    <property type="match status" value="1"/>
</dbReference>
<evidence type="ECO:0000256" key="1">
    <source>
        <dbReference type="SAM" id="MobiDB-lite"/>
    </source>
</evidence>
<reference evidence="5" key="1">
    <citation type="submission" date="2018-12" db="EMBL/GenBank/DDBJ databases">
        <title>Tengunoibacter tsumagoiensis gen. nov., sp. nov., Dictyobacter kobayashii sp. nov., D. alpinus sp. nov., and D. joshuensis sp. nov. and description of Dictyobacteraceae fam. nov. within the order Ktedonobacterales isolated from Tengu-no-mugimeshi.</title>
        <authorList>
            <person name="Wang C.M."/>
            <person name="Zheng Y."/>
            <person name="Sakai Y."/>
            <person name="Toyoda A."/>
            <person name="Minakuchi Y."/>
            <person name="Abe K."/>
            <person name="Yokota A."/>
            <person name="Yabe S."/>
        </authorList>
    </citation>
    <scope>NUCLEOTIDE SEQUENCE [LARGE SCALE GENOMIC DNA]</scope>
    <source>
        <strain evidence="5">Uno11</strain>
    </source>
</reference>
<dbReference type="Proteomes" id="UP000287188">
    <property type="component" value="Unassembled WGS sequence"/>
</dbReference>
<feature type="compositionally biased region" description="Polar residues" evidence="1">
    <location>
        <begin position="937"/>
        <end position="953"/>
    </location>
</feature>
<dbReference type="AlphaFoldDB" id="A0A402AMB4"/>
<evidence type="ECO:0000313" key="5">
    <source>
        <dbReference type="Proteomes" id="UP000287188"/>
    </source>
</evidence>
<dbReference type="PANTHER" id="PTHR37947">
    <property type="entry name" value="BLL2462 PROTEIN"/>
    <property type="match status" value="1"/>
</dbReference>
<dbReference type="Pfam" id="PF07090">
    <property type="entry name" value="GATase1_like"/>
    <property type="match status" value="1"/>
</dbReference>
<dbReference type="OrthoDB" id="9781333at2"/>
<dbReference type="Pfam" id="PF13519">
    <property type="entry name" value="VWA_2"/>
    <property type="match status" value="1"/>
</dbReference>
<feature type="compositionally biased region" description="Basic and acidic residues" evidence="1">
    <location>
        <begin position="955"/>
        <end position="966"/>
    </location>
</feature>
<evidence type="ECO:0000256" key="2">
    <source>
        <dbReference type="SAM" id="Phobius"/>
    </source>
</evidence>
<evidence type="ECO:0000313" key="4">
    <source>
        <dbReference type="EMBL" id="GCE20266.1"/>
    </source>
</evidence>
<dbReference type="Pfam" id="PF00092">
    <property type="entry name" value="VWA"/>
    <property type="match status" value="1"/>
</dbReference>
<dbReference type="Gene3D" id="3.40.50.880">
    <property type="match status" value="2"/>
</dbReference>
<dbReference type="InterPro" id="IPR029062">
    <property type="entry name" value="Class_I_gatase-like"/>
</dbReference>
<organism evidence="4 5">
    <name type="scientific">Dictyobacter kobayashii</name>
    <dbReference type="NCBI Taxonomy" id="2014872"/>
    <lineage>
        <taxon>Bacteria</taxon>
        <taxon>Bacillati</taxon>
        <taxon>Chloroflexota</taxon>
        <taxon>Ktedonobacteria</taxon>
        <taxon>Ktedonobacterales</taxon>
        <taxon>Dictyobacteraceae</taxon>
        <taxon>Dictyobacter</taxon>
    </lineage>
</organism>
<keyword evidence="2" id="KW-1133">Transmembrane helix</keyword>
<keyword evidence="2" id="KW-0812">Transmembrane</keyword>
<dbReference type="InterPro" id="IPR036465">
    <property type="entry name" value="vWFA_dom_sf"/>
</dbReference>
<feature type="transmembrane region" description="Helical" evidence="2">
    <location>
        <begin position="36"/>
        <end position="61"/>
    </location>
</feature>
<protein>
    <submittedName>
        <fullName evidence="4">VWA domain-containing protein</fullName>
    </submittedName>
</protein>
<dbReference type="InterPro" id="IPR002035">
    <property type="entry name" value="VWF_A"/>
</dbReference>
<feature type="transmembrane region" description="Helical" evidence="2">
    <location>
        <begin position="6"/>
        <end position="24"/>
    </location>
</feature>
<dbReference type="Gene3D" id="3.40.50.410">
    <property type="entry name" value="von Willebrand factor, type A domain"/>
    <property type="match status" value="1"/>
</dbReference>
<comment type="caution">
    <text evidence="4">The sequence shown here is derived from an EMBL/GenBank/DDBJ whole genome shotgun (WGS) entry which is preliminary data.</text>
</comment>
<name>A0A402AMB4_9CHLR</name>